<dbReference type="RefSeq" id="WP_038499296.1">
    <property type="nucleotide sequence ID" value="NZ_BCTH01000028.1"/>
</dbReference>
<keyword evidence="3" id="KW-1185">Reference proteome</keyword>
<dbReference type="HOGENOM" id="CLU_112410_0_0_4"/>
<dbReference type="AlphaFoldDB" id="W0V1N6"/>
<dbReference type="KEGG" id="jag:GJA_2104"/>
<dbReference type="eggNOG" id="ENOG50331BH">
    <property type="taxonomic scope" value="Bacteria"/>
</dbReference>
<feature type="coiled-coil region" evidence="1">
    <location>
        <begin position="49"/>
        <end position="76"/>
    </location>
</feature>
<evidence type="ECO:0000313" key="3">
    <source>
        <dbReference type="Proteomes" id="UP000027604"/>
    </source>
</evidence>
<keyword evidence="1" id="KW-0175">Coiled coil</keyword>
<reference evidence="2 3" key="1">
    <citation type="journal article" date="2015" name="Genome Announc.">
        <title>Genome Sequence of Mushroom Soft-Rot Pathogen Janthinobacterium agaricidamnosum.</title>
        <authorList>
            <person name="Graupner K."/>
            <person name="Lackner G."/>
            <person name="Hertweck C."/>
        </authorList>
    </citation>
    <scope>NUCLEOTIDE SEQUENCE [LARGE SCALE GENOMIC DNA]</scope>
    <source>
        <strain evidence="3">NBRC 102515 / DSM 9628</strain>
    </source>
</reference>
<accession>W0V1N6</accession>
<dbReference type="EMBL" id="HG322949">
    <property type="protein sequence ID" value="CDG82739.1"/>
    <property type="molecule type" value="Genomic_DNA"/>
</dbReference>
<sequence>MNSLKKKTSAARPQASWLGELGLIRRPLLCCALAVPGAIAAIGVSNHYLHQQDDRLKQAQQARNAASERFNHVENEKQDIRTFQPAYVALQQKNLLGAENRLDWIEVIHRSQQQRKLLPITYDIDAQQVFKTDARVAMGPYQLRGSKMELHMDLLHEMDLFHFLDDLRQRNYFAVQQCTIKRNSAVEQTALAPHLSADCTLVWLTLEQQGAAP</sequence>
<protein>
    <submittedName>
        <fullName evidence="2">Uncharacterized protein</fullName>
    </submittedName>
</protein>
<dbReference type="STRING" id="1349767.GJA_2104"/>
<proteinExistence type="predicted"/>
<organism evidence="2 3">
    <name type="scientific">Janthinobacterium agaricidamnosum NBRC 102515 = DSM 9628</name>
    <dbReference type="NCBI Taxonomy" id="1349767"/>
    <lineage>
        <taxon>Bacteria</taxon>
        <taxon>Pseudomonadati</taxon>
        <taxon>Pseudomonadota</taxon>
        <taxon>Betaproteobacteria</taxon>
        <taxon>Burkholderiales</taxon>
        <taxon>Oxalobacteraceae</taxon>
        <taxon>Janthinobacterium</taxon>
    </lineage>
</organism>
<evidence type="ECO:0000313" key="2">
    <source>
        <dbReference type="EMBL" id="CDG82739.1"/>
    </source>
</evidence>
<evidence type="ECO:0000256" key="1">
    <source>
        <dbReference type="SAM" id="Coils"/>
    </source>
</evidence>
<name>W0V1N6_9BURK</name>
<dbReference type="PATRIC" id="fig|1349767.4.peg.3866"/>
<dbReference type="OrthoDB" id="8527869at2"/>
<gene>
    <name evidence="2" type="ORF">GJA_2104</name>
</gene>
<dbReference type="Proteomes" id="UP000027604">
    <property type="component" value="Chromosome I"/>
</dbReference>